<gene>
    <name evidence="1" type="ORF">DDQ68_04890</name>
</gene>
<dbReference type="RefSeq" id="WP_109655309.1">
    <property type="nucleotide sequence ID" value="NZ_CP029145.1"/>
</dbReference>
<keyword evidence="2" id="KW-1185">Reference proteome</keyword>
<name>A0A2Z3GLW9_9BACT</name>
<organism evidence="1 2">
    <name type="scientific">Hymenobacter nivis</name>
    <dbReference type="NCBI Taxonomy" id="1850093"/>
    <lineage>
        <taxon>Bacteria</taxon>
        <taxon>Pseudomonadati</taxon>
        <taxon>Bacteroidota</taxon>
        <taxon>Cytophagia</taxon>
        <taxon>Cytophagales</taxon>
        <taxon>Hymenobacteraceae</taxon>
        <taxon>Hymenobacter</taxon>
    </lineage>
</organism>
<reference evidence="2" key="1">
    <citation type="submission" date="2018-04" db="EMBL/GenBank/DDBJ databases">
        <title>Complete genome of Antarctic heterotrophic bacterium Hymenobacter nivis.</title>
        <authorList>
            <person name="Terashima M."/>
        </authorList>
    </citation>
    <scope>NUCLEOTIDE SEQUENCE [LARGE SCALE GENOMIC DNA]</scope>
    <source>
        <strain evidence="2">NBRC 111535</strain>
    </source>
</reference>
<evidence type="ECO:0000313" key="1">
    <source>
        <dbReference type="EMBL" id="AWM32186.1"/>
    </source>
</evidence>
<evidence type="ECO:0000313" key="2">
    <source>
        <dbReference type="Proteomes" id="UP000245999"/>
    </source>
</evidence>
<evidence type="ECO:0008006" key="3">
    <source>
        <dbReference type="Google" id="ProtNLM"/>
    </source>
</evidence>
<proteinExistence type="predicted"/>
<dbReference type="KEGG" id="hnv:DDQ68_04890"/>
<dbReference type="Proteomes" id="UP000245999">
    <property type="component" value="Chromosome"/>
</dbReference>
<sequence>MAKDSIMQRVKAQLDQVPLGALVSYADFVQEPAQFAAVAAALSRLRKAGEIIRFAKGQYYRPHISRFGTVAPSDQAVFAAVGAATGQLIPYATGVSVYNRLGLTTQVPAVVTLASTRRRRNLPRRLRTVVRPALEQVSDVPLLQWLEVLRDVRRIPDTSPDRVVTRVAKELRQLTPPARRRLTELACQQAPPRARALLGALLENLPGKKDAGALRRTLNPLTTYRLGISAKILPNRAAWHIQ</sequence>
<accession>A0A2Z3GLW9</accession>
<dbReference type="AlphaFoldDB" id="A0A2Z3GLW9"/>
<dbReference type="EMBL" id="CP029145">
    <property type="protein sequence ID" value="AWM32186.1"/>
    <property type="molecule type" value="Genomic_DNA"/>
</dbReference>
<dbReference type="OrthoDB" id="9798200at2"/>
<dbReference type="Pfam" id="PF19570">
    <property type="entry name" value="DUF6088"/>
    <property type="match status" value="1"/>
</dbReference>
<protein>
    <recommendedName>
        <fullName evidence="3">AbiEi antitoxin C-terminal domain-containing protein</fullName>
    </recommendedName>
</protein>
<dbReference type="InterPro" id="IPR045738">
    <property type="entry name" value="DUF6088"/>
</dbReference>